<dbReference type="AlphaFoldDB" id="A0ABD1F2T7"/>
<proteinExistence type="predicted"/>
<organism evidence="1 2">
    <name type="scientific">Hypothenemus hampei</name>
    <name type="common">Coffee berry borer</name>
    <dbReference type="NCBI Taxonomy" id="57062"/>
    <lineage>
        <taxon>Eukaryota</taxon>
        <taxon>Metazoa</taxon>
        <taxon>Ecdysozoa</taxon>
        <taxon>Arthropoda</taxon>
        <taxon>Hexapoda</taxon>
        <taxon>Insecta</taxon>
        <taxon>Pterygota</taxon>
        <taxon>Neoptera</taxon>
        <taxon>Endopterygota</taxon>
        <taxon>Coleoptera</taxon>
        <taxon>Polyphaga</taxon>
        <taxon>Cucujiformia</taxon>
        <taxon>Curculionidae</taxon>
        <taxon>Scolytinae</taxon>
        <taxon>Hypothenemus</taxon>
    </lineage>
</organism>
<sequence>MENTTDSGLKVFNRNSHSNKVPDLLPAMSSSQSSCTSSWILENISILNKKQKNLENRLQSGNEILKRKNLEQNFVEKKQKLKFFADVVQEIINHQDNEVLNDRQIQTIQFIVNQLKEGDDLT</sequence>
<evidence type="ECO:0000313" key="1">
    <source>
        <dbReference type="EMBL" id="KAL1509549.1"/>
    </source>
</evidence>
<dbReference type="Proteomes" id="UP001566132">
    <property type="component" value="Unassembled WGS sequence"/>
</dbReference>
<dbReference type="EMBL" id="JBDJPC010000003">
    <property type="protein sequence ID" value="KAL1509549.1"/>
    <property type="molecule type" value="Genomic_DNA"/>
</dbReference>
<accession>A0ABD1F2T7</accession>
<name>A0ABD1F2T7_HYPHA</name>
<gene>
    <name evidence="1" type="ORF">ABEB36_004263</name>
</gene>
<evidence type="ECO:0000313" key="2">
    <source>
        <dbReference type="Proteomes" id="UP001566132"/>
    </source>
</evidence>
<keyword evidence="2" id="KW-1185">Reference proteome</keyword>
<reference evidence="1 2" key="1">
    <citation type="submission" date="2024-05" db="EMBL/GenBank/DDBJ databases">
        <title>Genetic variation in Jamaican populations of the coffee berry borer (Hypothenemus hampei).</title>
        <authorList>
            <person name="Errbii M."/>
            <person name="Myrie A."/>
        </authorList>
    </citation>
    <scope>NUCLEOTIDE SEQUENCE [LARGE SCALE GENOMIC DNA]</scope>
    <source>
        <strain evidence="1">JA-Hopewell-2020-01-JO</strain>
        <tissue evidence="1">Whole body</tissue>
    </source>
</reference>
<protein>
    <submittedName>
        <fullName evidence="1">Uncharacterized protein</fullName>
    </submittedName>
</protein>
<comment type="caution">
    <text evidence="1">The sequence shown here is derived from an EMBL/GenBank/DDBJ whole genome shotgun (WGS) entry which is preliminary data.</text>
</comment>